<sequence length="198" mass="22195">MSDDVKLIFLKVSILIICIFCGVRIYDLMSGGRYSKMFENGNAVKSNQNGNRFNNHQVNEDGSKVISKYTASERSDASNANDPLFDLIGDDLVLTGEAAKTVGLTYEQTQALQNSIDSSLRKMAEIAKQHCKKFTDPDGAVSYKIEHLEERSLVMSALKSEMDSIVGKKKADYLYRLIARTHFRLRFGSEHTELTVRG</sequence>
<keyword evidence="1" id="KW-1133">Transmembrane helix</keyword>
<accession>A0A934SEL7</accession>
<evidence type="ECO:0000256" key="1">
    <source>
        <dbReference type="SAM" id="Phobius"/>
    </source>
</evidence>
<reference evidence="2" key="1">
    <citation type="submission" date="2021-01" db="EMBL/GenBank/DDBJ databases">
        <title>Modified the classification status of verrucomicrobia.</title>
        <authorList>
            <person name="Feng X."/>
        </authorList>
    </citation>
    <scope>NUCLEOTIDE SEQUENCE</scope>
    <source>
        <strain evidence="2">KCTC 22041</strain>
    </source>
</reference>
<organism evidence="2 3">
    <name type="scientific">Luteolibacter pohnpeiensis</name>
    <dbReference type="NCBI Taxonomy" id="454153"/>
    <lineage>
        <taxon>Bacteria</taxon>
        <taxon>Pseudomonadati</taxon>
        <taxon>Verrucomicrobiota</taxon>
        <taxon>Verrucomicrobiia</taxon>
        <taxon>Verrucomicrobiales</taxon>
        <taxon>Verrucomicrobiaceae</taxon>
        <taxon>Luteolibacter</taxon>
    </lineage>
</organism>
<gene>
    <name evidence="2" type="ORF">JIN85_20035</name>
</gene>
<dbReference type="Proteomes" id="UP000603141">
    <property type="component" value="Unassembled WGS sequence"/>
</dbReference>
<protein>
    <submittedName>
        <fullName evidence="2">Uncharacterized protein</fullName>
    </submittedName>
</protein>
<keyword evidence="1" id="KW-0812">Transmembrane</keyword>
<keyword evidence="3" id="KW-1185">Reference proteome</keyword>
<feature type="transmembrane region" description="Helical" evidence="1">
    <location>
        <begin position="6"/>
        <end position="26"/>
    </location>
</feature>
<name>A0A934SEL7_9BACT</name>
<keyword evidence="1" id="KW-0472">Membrane</keyword>
<evidence type="ECO:0000313" key="2">
    <source>
        <dbReference type="EMBL" id="MBK1884712.1"/>
    </source>
</evidence>
<dbReference type="EMBL" id="JAENIJ010000079">
    <property type="protein sequence ID" value="MBK1884712.1"/>
    <property type="molecule type" value="Genomic_DNA"/>
</dbReference>
<proteinExistence type="predicted"/>
<dbReference type="AlphaFoldDB" id="A0A934SEL7"/>
<comment type="caution">
    <text evidence="2">The sequence shown here is derived from an EMBL/GenBank/DDBJ whole genome shotgun (WGS) entry which is preliminary data.</text>
</comment>
<evidence type="ECO:0000313" key="3">
    <source>
        <dbReference type="Proteomes" id="UP000603141"/>
    </source>
</evidence>
<dbReference type="RefSeq" id="WP_200274156.1">
    <property type="nucleotide sequence ID" value="NZ_JAENIJ010000079.1"/>
</dbReference>